<dbReference type="EMBL" id="BTSX01000006">
    <property type="protein sequence ID" value="GMT05312.1"/>
    <property type="molecule type" value="Genomic_DNA"/>
</dbReference>
<evidence type="ECO:0000313" key="1">
    <source>
        <dbReference type="EMBL" id="GMT05312.1"/>
    </source>
</evidence>
<feature type="non-terminal residue" evidence="1">
    <location>
        <position position="1"/>
    </location>
</feature>
<dbReference type="Proteomes" id="UP001432027">
    <property type="component" value="Unassembled WGS sequence"/>
</dbReference>
<gene>
    <name evidence="1" type="ORF">PENTCL1PPCAC_27486</name>
</gene>
<evidence type="ECO:0000313" key="2">
    <source>
        <dbReference type="Proteomes" id="UP001432027"/>
    </source>
</evidence>
<reference evidence="1" key="1">
    <citation type="submission" date="2023-10" db="EMBL/GenBank/DDBJ databases">
        <title>Genome assembly of Pristionchus species.</title>
        <authorList>
            <person name="Yoshida K."/>
            <person name="Sommer R.J."/>
        </authorList>
    </citation>
    <scope>NUCLEOTIDE SEQUENCE</scope>
    <source>
        <strain evidence="1">RS0144</strain>
    </source>
</reference>
<accession>A0AAV5UFE5</accession>
<organism evidence="1 2">
    <name type="scientific">Pristionchus entomophagus</name>
    <dbReference type="NCBI Taxonomy" id="358040"/>
    <lineage>
        <taxon>Eukaryota</taxon>
        <taxon>Metazoa</taxon>
        <taxon>Ecdysozoa</taxon>
        <taxon>Nematoda</taxon>
        <taxon>Chromadorea</taxon>
        <taxon>Rhabditida</taxon>
        <taxon>Rhabditina</taxon>
        <taxon>Diplogasteromorpha</taxon>
        <taxon>Diplogasteroidea</taxon>
        <taxon>Neodiplogasteridae</taxon>
        <taxon>Pristionchus</taxon>
    </lineage>
</organism>
<dbReference type="AlphaFoldDB" id="A0AAV5UFE5"/>
<proteinExistence type="predicted"/>
<name>A0AAV5UFE5_9BILA</name>
<sequence length="149" mass="16730">LFFSSASPPLLFVRLLLSSNDSLAIQPIHLQFPSTNRPIMRLCIPVMRIILVCSLALLALAENTEELPAHLTDFVARLKEEIATTAQKYSDPRERATRILATHVSLLSQLSIPDRRLLNSFFDGNSLLEVVDPLNYRSEAIHRTPTTSH</sequence>
<keyword evidence="2" id="KW-1185">Reference proteome</keyword>
<comment type="caution">
    <text evidence="1">The sequence shown here is derived from an EMBL/GenBank/DDBJ whole genome shotgun (WGS) entry which is preliminary data.</text>
</comment>
<protein>
    <submittedName>
        <fullName evidence="1">Uncharacterized protein</fullName>
    </submittedName>
</protein>